<dbReference type="Pfam" id="PF03797">
    <property type="entry name" value="Autotransporter"/>
    <property type="match status" value="1"/>
</dbReference>
<dbReference type="InterPro" id="IPR005546">
    <property type="entry name" value="Autotransporte_beta"/>
</dbReference>
<name>A0A327KKE3_9BRAD</name>
<dbReference type="InterPro" id="IPR036709">
    <property type="entry name" value="Autotransporte_beta_dom_sf"/>
</dbReference>
<evidence type="ECO:0000313" key="2">
    <source>
        <dbReference type="EMBL" id="RAI38013.1"/>
    </source>
</evidence>
<keyword evidence="3" id="KW-1185">Reference proteome</keyword>
<dbReference type="SMART" id="SM00869">
    <property type="entry name" value="Autotransporter"/>
    <property type="match status" value="1"/>
</dbReference>
<dbReference type="AlphaFoldDB" id="A0A327KKE3"/>
<dbReference type="Gene3D" id="2.40.128.130">
    <property type="entry name" value="Autotransporter beta-domain"/>
    <property type="match status" value="1"/>
</dbReference>
<dbReference type="GO" id="GO:0019867">
    <property type="term" value="C:outer membrane"/>
    <property type="evidence" value="ECO:0007669"/>
    <property type="project" value="InterPro"/>
</dbReference>
<reference evidence="2 3" key="1">
    <citation type="submission" date="2017-07" db="EMBL/GenBank/DDBJ databases">
        <title>Draft Genome Sequences of Select Purple Nonsulfur Bacteria.</title>
        <authorList>
            <person name="Lasarre B."/>
            <person name="Mckinlay J.B."/>
        </authorList>
    </citation>
    <scope>NUCLEOTIDE SEQUENCE [LARGE SCALE GENOMIC DNA]</scope>
    <source>
        <strain evidence="2 3">DSM 11907</strain>
    </source>
</reference>
<evidence type="ECO:0000259" key="1">
    <source>
        <dbReference type="PROSITE" id="PS51208"/>
    </source>
</evidence>
<dbReference type="PROSITE" id="PS51208">
    <property type="entry name" value="AUTOTRANSPORTER"/>
    <property type="match status" value="1"/>
</dbReference>
<dbReference type="EMBL" id="NPEU01000148">
    <property type="protein sequence ID" value="RAI38013.1"/>
    <property type="molecule type" value="Genomic_DNA"/>
</dbReference>
<dbReference type="OrthoDB" id="7195851at2"/>
<proteinExistence type="predicted"/>
<feature type="domain" description="Autotransporter" evidence="1">
    <location>
        <begin position="1"/>
        <end position="270"/>
    </location>
</feature>
<dbReference type="Proteomes" id="UP000248863">
    <property type="component" value="Unassembled WGS sequence"/>
</dbReference>
<gene>
    <name evidence="2" type="ORF">CH338_14140</name>
</gene>
<feature type="non-terminal residue" evidence="2">
    <location>
        <position position="1"/>
    </location>
</feature>
<dbReference type="InterPro" id="IPR006315">
    <property type="entry name" value="OM_autotransptr_brl_dom"/>
</dbReference>
<accession>A0A327KKE3</accession>
<evidence type="ECO:0000313" key="3">
    <source>
        <dbReference type="Proteomes" id="UP000248863"/>
    </source>
</evidence>
<dbReference type="SUPFAM" id="SSF103515">
    <property type="entry name" value="Autotransporter"/>
    <property type="match status" value="1"/>
</dbReference>
<protein>
    <recommendedName>
        <fullName evidence="1">Autotransporter domain-containing protein</fullName>
    </recommendedName>
</protein>
<dbReference type="NCBIfam" id="TIGR01414">
    <property type="entry name" value="autotrans_barl"/>
    <property type="match status" value="1"/>
</dbReference>
<comment type="caution">
    <text evidence="2">The sequence shown here is derived from an EMBL/GenBank/DDBJ whole genome shotgun (WGS) entry which is preliminary data.</text>
</comment>
<sequence length="270" mass="27692">AFGGNGRVDGDAATGSHDLDTRVFGIAAGADYRVSPDAVLGFALAGGGTRWTTAGLGDGKTDTAQAGLYGSQKFGPAFVSAALAYAWHDATTTRMVSVAGETLEGRFHPQVFGARLEAGWRFGGPALGLTPYAAGQVQAFRMPGFAETATAGAGSFALAYAGETVTAPRSELGAWADARTPTRLGELILRGRAAWAHYYETDRRLTPTFQALPTASFVVAGAAPDADLALLSAAAELRLATGVTLIGKADGELGAHTRALAGTGTLRVTW</sequence>
<dbReference type="RefSeq" id="WP_146618771.1">
    <property type="nucleotide sequence ID" value="NZ_NPEU01000148.1"/>
</dbReference>
<organism evidence="2 3">
    <name type="scientific">Rhodoplanes elegans</name>
    <dbReference type="NCBI Taxonomy" id="29408"/>
    <lineage>
        <taxon>Bacteria</taxon>
        <taxon>Pseudomonadati</taxon>
        <taxon>Pseudomonadota</taxon>
        <taxon>Alphaproteobacteria</taxon>
        <taxon>Hyphomicrobiales</taxon>
        <taxon>Nitrobacteraceae</taxon>
        <taxon>Rhodoplanes</taxon>
    </lineage>
</organism>